<dbReference type="RefSeq" id="WP_203797941.1">
    <property type="nucleotide sequence ID" value="NZ_BAAAQE010000034.1"/>
</dbReference>
<gene>
    <name evidence="1" type="ORF">Aco03nite_047500</name>
</gene>
<reference evidence="1 2" key="1">
    <citation type="submission" date="2021-01" db="EMBL/GenBank/DDBJ databases">
        <title>Whole genome shotgun sequence of Actinoplanes couchii NBRC 106145.</title>
        <authorList>
            <person name="Komaki H."/>
            <person name="Tamura T."/>
        </authorList>
    </citation>
    <scope>NUCLEOTIDE SEQUENCE [LARGE SCALE GENOMIC DNA]</scope>
    <source>
        <strain evidence="1 2">NBRC 106145</strain>
    </source>
</reference>
<protein>
    <submittedName>
        <fullName evidence="1">Uncharacterized protein</fullName>
    </submittedName>
</protein>
<name>A0ABQ3XCX2_9ACTN</name>
<organism evidence="1 2">
    <name type="scientific">Actinoplanes couchii</name>
    <dbReference type="NCBI Taxonomy" id="403638"/>
    <lineage>
        <taxon>Bacteria</taxon>
        <taxon>Bacillati</taxon>
        <taxon>Actinomycetota</taxon>
        <taxon>Actinomycetes</taxon>
        <taxon>Micromonosporales</taxon>
        <taxon>Micromonosporaceae</taxon>
        <taxon>Actinoplanes</taxon>
    </lineage>
</organism>
<proteinExistence type="predicted"/>
<accession>A0ABQ3XCX2</accession>
<keyword evidence="2" id="KW-1185">Reference proteome</keyword>
<evidence type="ECO:0000313" key="2">
    <source>
        <dbReference type="Proteomes" id="UP000612282"/>
    </source>
</evidence>
<comment type="caution">
    <text evidence="1">The sequence shown here is derived from an EMBL/GenBank/DDBJ whole genome shotgun (WGS) entry which is preliminary data.</text>
</comment>
<evidence type="ECO:0000313" key="1">
    <source>
        <dbReference type="EMBL" id="GID56346.1"/>
    </source>
</evidence>
<sequence length="368" mass="39587">MDRILFTERLRHAAEAARHLAAPSLVEKLPPALTLLVRLNMSYGDQHYPDDAGRVVRLSADEAADLLWRDGRAPEWVDVAVTGETGAATIIELTCCGRYVVPARDPFHVVGPIRPPADRRPFSIHHDFEVRDEESLRRLTEVADRVRRLFVDTPLPVPMPAGVWLVRDGFCPHGSLAAYAGLPELRILQITVTRGFVLAGAPLPALTSLTITGLPPVPWGMGALRALAPALTQVSLRAAGPLWAEGQLPAAVRDVQLAGTHLEGAVELPAELDVLGLHFSAGLSSLALLDGVEQVKLLSLRETPVAEGQVAALINRLAPSRVDLTHSGLEPAALDRLESGHPGVEVLPRRAPLPPSEYDGLTLRLGLS</sequence>
<dbReference type="Proteomes" id="UP000612282">
    <property type="component" value="Unassembled WGS sequence"/>
</dbReference>
<dbReference type="EMBL" id="BOMG01000057">
    <property type="protein sequence ID" value="GID56346.1"/>
    <property type="molecule type" value="Genomic_DNA"/>
</dbReference>